<dbReference type="PROSITE" id="PS00108">
    <property type="entry name" value="PROTEIN_KINASE_ST"/>
    <property type="match status" value="1"/>
</dbReference>
<name>A0AA86YWD4_PROST</name>
<sequence>MITPYQKADVSFRKIKKLDEQGCFSEVYLAHDENLDHDLVIKEITKKPNQDKDTYFSEARLLYKNAHPNIVQVQYAAEDNEKIYIAMPYYINGTISQKMSRGNFTPREIIRYAIQFIGGLYHIHTKKLIHFDIKPNNIMISNRNEAMLADFGLSKLININSTAVPDYNYYFHTPPEYFTISKNGGFTYTFDIYQVGMTLYRMCIGAIDFEDEISQFQSADQLESAIKAGTFPSRQYPLHIPKKLISIINKCLESNPNDRFQSSLDILNALSSIKDDDGALDWRKCDNSDAALNEWRKETAGAILHLSYDCNKKSSICYRVYPDGRKRKEGKGTLSSCSQSKIYQILKGL</sequence>
<dbReference type="PANTHER" id="PTHR24345">
    <property type="entry name" value="SERINE/THREONINE-PROTEIN KINASE PLK"/>
    <property type="match status" value="1"/>
</dbReference>
<dbReference type="PANTHER" id="PTHR24345:SF0">
    <property type="entry name" value="CELL CYCLE SERINE_THREONINE-PROTEIN KINASE CDC5_MSD2"/>
    <property type="match status" value="1"/>
</dbReference>
<feature type="domain" description="Protein kinase" evidence="6">
    <location>
        <begin position="13"/>
        <end position="271"/>
    </location>
</feature>
<evidence type="ECO:0000313" key="7">
    <source>
        <dbReference type="EMBL" id="EDU57672.1"/>
    </source>
</evidence>
<dbReference type="Pfam" id="PF00069">
    <property type="entry name" value="Pkinase"/>
    <property type="match status" value="1"/>
</dbReference>
<evidence type="ECO:0000256" key="3">
    <source>
        <dbReference type="ARBA" id="ARBA00022741"/>
    </source>
</evidence>
<dbReference type="SMART" id="SM00220">
    <property type="entry name" value="S_TKc"/>
    <property type="match status" value="1"/>
</dbReference>
<keyword evidence="3" id="KW-0547">Nucleotide-binding</keyword>
<protein>
    <submittedName>
        <fullName evidence="7">Kinase domain protein</fullName>
    </submittedName>
</protein>
<reference evidence="8" key="1">
    <citation type="submission" date="2008-04" db="EMBL/GenBank/DDBJ databases">
        <title>Draft genome sequence of Providencia stuartii (ATCC 25827).</title>
        <authorList>
            <person name="Sudarsanam P."/>
            <person name="Ley R."/>
            <person name="Guruge J."/>
            <person name="Turnbaugh P.J."/>
            <person name="Mahowald M."/>
            <person name="Liep D."/>
            <person name="Gordon J."/>
        </authorList>
    </citation>
    <scope>NUCLEOTIDE SEQUENCE [LARGE SCALE GENOMIC DNA]</scope>
    <source>
        <strain evidence="8">ATCC 25827</strain>
    </source>
</reference>
<evidence type="ECO:0000313" key="8">
    <source>
        <dbReference type="Proteomes" id="UP000004506"/>
    </source>
</evidence>
<dbReference type="Proteomes" id="UP000004506">
    <property type="component" value="Unassembled WGS sequence"/>
</dbReference>
<evidence type="ECO:0000259" key="6">
    <source>
        <dbReference type="PROSITE" id="PS50011"/>
    </source>
</evidence>
<dbReference type="CDD" id="cd14014">
    <property type="entry name" value="STKc_PknB_like"/>
    <property type="match status" value="1"/>
</dbReference>
<dbReference type="GO" id="GO:0005524">
    <property type="term" value="F:ATP binding"/>
    <property type="evidence" value="ECO:0007669"/>
    <property type="project" value="UniProtKB-KW"/>
</dbReference>
<comment type="caution">
    <text evidence="7">The sequence shown here is derived from an EMBL/GenBank/DDBJ whole genome shotgun (WGS) entry which is preliminary data.</text>
</comment>
<reference evidence="8" key="2">
    <citation type="submission" date="2008-04" db="EMBL/GenBank/DDBJ databases">
        <title>Draft genome sequence of Providencia stuartii(ATCC 25827).</title>
        <authorList>
            <person name="Sudarsanam P."/>
            <person name="Ley R."/>
            <person name="Guruge J."/>
            <person name="Turnbaugh P.J."/>
            <person name="Mahowald M."/>
            <person name="Liep D."/>
            <person name="Gordon J."/>
        </authorList>
    </citation>
    <scope>NUCLEOTIDE SEQUENCE [LARGE SCALE GENOMIC DNA]</scope>
    <source>
        <strain evidence="8">ATCC 25827</strain>
    </source>
</reference>
<dbReference type="AlphaFoldDB" id="A0AA86YWD4"/>
<evidence type="ECO:0000256" key="4">
    <source>
        <dbReference type="ARBA" id="ARBA00022777"/>
    </source>
</evidence>
<dbReference type="Gene3D" id="1.10.510.10">
    <property type="entry name" value="Transferase(Phosphotransferase) domain 1"/>
    <property type="match status" value="1"/>
</dbReference>
<dbReference type="SUPFAM" id="SSF56112">
    <property type="entry name" value="Protein kinase-like (PK-like)"/>
    <property type="match status" value="1"/>
</dbReference>
<evidence type="ECO:0000256" key="2">
    <source>
        <dbReference type="ARBA" id="ARBA00022679"/>
    </source>
</evidence>
<dbReference type="PROSITE" id="PS50011">
    <property type="entry name" value="PROTEIN_KINASE_DOM"/>
    <property type="match status" value="1"/>
</dbReference>
<dbReference type="GO" id="GO:0004674">
    <property type="term" value="F:protein serine/threonine kinase activity"/>
    <property type="evidence" value="ECO:0007669"/>
    <property type="project" value="UniProtKB-KW"/>
</dbReference>
<proteinExistence type="predicted"/>
<keyword evidence="4 7" id="KW-0418">Kinase</keyword>
<dbReference type="InterPro" id="IPR000719">
    <property type="entry name" value="Prot_kinase_dom"/>
</dbReference>
<evidence type="ECO:0000256" key="1">
    <source>
        <dbReference type="ARBA" id="ARBA00022527"/>
    </source>
</evidence>
<keyword evidence="2" id="KW-0808">Transferase</keyword>
<dbReference type="InterPro" id="IPR008271">
    <property type="entry name" value="Ser/Thr_kinase_AS"/>
</dbReference>
<keyword evidence="5" id="KW-0067">ATP-binding</keyword>
<evidence type="ECO:0000256" key="5">
    <source>
        <dbReference type="ARBA" id="ARBA00022840"/>
    </source>
</evidence>
<gene>
    <name evidence="7" type="ORF">PROSTU_04449</name>
</gene>
<dbReference type="InterPro" id="IPR011009">
    <property type="entry name" value="Kinase-like_dom_sf"/>
</dbReference>
<keyword evidence="1" id="KW-0723">Serine/threonine-protein kinase</keyword>
<dbReference type="GeneID" id="93520425"/>
<dbReference type="EMBL" id="ABJD02000117">
    <property type="protein sequence ID" value="EDU57672.1"/>
    <property type="molecule type" value="Genomic_DNA"/>
</dbReference>
<organism evidence="7 8">
    <name type="scientific">Providencia stuartii ATCC 25827</name>
    <dbReference type="NCBI Taxonomy" id="471874"/>
    <lineage>
        <taxon>Bacteria</taxon>
        <taxon>Pseudomonadati</taxon>
        <taxon>Pseudomonadota</taxon>
        <taxon>Gammaproteobacteria</taxon>
        <taxon>Enterobacterales</taxon>
        <taxon>Morganellaceae</taxon>
        <taxon>Providencia</taxon>
    </lineage>
</organism>
<accession>A0AA86YWD4</accession>
<reference evidence="7 8" key="3">
    <citation type="submission" date="2008-05" db="EMBL/GenBank/DDBJ databases">
        <authorList>
            <person name="Fulton L."/>
            <person name="Clifton S."/>
            <person name="Fulton B."/>
            <person name="Xu J."/>
            <person name="Minx P."/>
            <person name="Pepin K.H."/>
            <person name="Johnson M."/>
            <person name="Thiruvilangam P."/>
            <person name="Bhonagiri V."/>
            <person name="Nash W.E."/>
            <person name="Mardis E.R."/>
            <person name="Wilson R.K."/>
        </authorList>
    </citation>
    <scope>NUCLEOTIDE SEQUENCE [LARGE SCALE GENOMIC DNA]</scope>
    <source>
        <strain evidence="7 8">ATCC 25827</strain>
    </source>
</reference>
<dbReference type="RefSeq" id="WP_004916522.1">
    <property type="nucleotide sequence ID" value="NZ_DS607648.1"/>
</dbReference>